<feature type="domain" description="2EXR" evidence="1">
    <location>
        <begin position="82"/>
        <end position="161"/>
    </location>
</feature>
<reference evidence="2 3" key="1">
    <citation type="submission" date="2020-03" db="EMBL/GenBank/DDBJ databases">
        <title>Draft Genome Sequence of Cudoniella acicularis.</title>
        <authorList>
            <person name="Buettner E."/>
            <person name="Kellner H."/>
        </authorList>
    </citation>
    <scope>NUCLEOTIDE SEQUENCE [LARGE SCALE GENOMIC DNA]</scope>
    <source>
        <strain evidence="2 3">DSM 108380</strain>
    </source>
</reference>
<evidence type="ECO:0000313" key="3">
    <source>
        <dbReference type="Proteomes" id="UP000566819"/>
    </source>
</evidence>
<dbReference type="AlphaFoldDB" id="A0A8H4R6F1"/>
<comment type="caution">
    <text evidence="2">The sequence shown here is derived from an EMBL/GenBank/DDBJ whole genome shotgun (WGS) entry which is preliminary data.</text>
</comment>
<dbReference type="EMBL" id="JAAMPI010001701">
    <property type="protein sequence ID" value="KAF4624305.1"/>
    <property type="molecule type" value="Genomic_DNA"/>
</dbReference>
<keyword evidence="3" id="KW-1185">Reference proteome</keyword>
<gene>
    <name evidence="2" type="ORF">G7Y89_g13868</name>
</gene>
<evidence type="ECO:0000313" key="2">
    <source>
        <dbReference type="EMBL" id="KAF4624305.1"/>
    </source>
</evidence>
<protein>
    <recommendedName>
        <fullName evidence="1">2EXR domain-containing protein</fullName>
    </recommendedName>
</protein>
<sequence length="211" mass="24210">MEFSELKDIMNSPTAETPAMDYSDLEQTLLVPGCISNVLPSGVLTIVTTPSADEITNFTLLSELPDYDQELFEQGPDPLDEFSFFPKLPLGIRLMIFRLMFILAGRRIDIGRLIDWRINRGKQKGILSAMHFSHLATLFFNRESRSETLHRYKVIYKNLRVDRTATPMWYALCFSLSGNIFYLNERKLFGFPTQYQVVFTGANELEVSSCI</sequence>
<name>A0A8H4R6F1_9HELO</name>
<proteinExistence type="predicted"/>
<dbReference type="InterPro" id="IPR045518">
    <property type="entry name" value="2EXR"/>
</dbReference>
<dbReference type="OrthoDB" id="3530648at2759"/>
<accession>A0A8H4R6F1</accession>
<dbReference type="Proteomes" id="UP000566819">
    <property type="component" value="Unassembled WGS sequence"/>
</dbReference>
<organism evidence="2 3">
    <name type="scientific">Cudoniella acicularis</name>
    <dbReference type="NCBI Taxonomy" id="354080"/>
    <lineage>
        <taxon>Eukaryota</taxon>
        <taxon>Fungi</taxon>
        <taxon>Dikarya</taxon>
        <taxon>Ascomycota</taxon>
        <taxon>Pezizomycotina</taxon>
        <taxon>Leotiomycetes</taxon>
        <taxon>Helotiales</taxon>
        <taxon>Tricladiaceae</taxon>
        <taxon>Cudoniella</taxon>
    </lineage>
</organism>
<dbReference type="Pfam" id="PF20150">
    <property type="entry name" value="2EXR"/>
    <property type="match status" value="1"/>
</dbReference>
<evidence type="ECO:0000259" key="1">
    <source>
        <dbReference type="Pfam" id="PF20150"/>
    </source>
</evidence>